<dbReference type="PANTHER" id="PTHR13318">
    <property type="entry name" value="PARTNER OF PAIRED, ISOFORM B-RELATED"/>
    <property type="match status" value="1"/>
</dbReference>
<evidence type="ECO:0000313" key="2">
    <source>
        <dbReference type="Proteomes" id="UP001497623"/>
    </source>
</evidence>
<proteinExistence type="predicted"/>
<dbReference type="InterPro" id="IPR006553">
    <property type="entry name" value="Leu-rich_rpt_Cys-con_subtyp"/>
</dbReference>
<gene>
    <name evidence="1" type="ORF">MNOR_LOCUS7190</name>
</gene>
<evidence type="ECO:0008006" key="3">
    <source>
        <dbReference type="Google" id="ProtNLM"/>
    </source>
</evidence>
<dbReference type="EMBL" id="CAXKWB010003118">
    <property type="protein sequence ID" value="CAL4068388.1"/>
    <property type="molecule type" value="Genomic_DNA"/>
</dbReference>
<dbReference type="SMART" id="SM00367">
    <property type="entry name" value="LRR_CC"/>
    <property type="match status" value="6"/>
</dbReference>
<dbReference type="GO" id="GO:0031146">
    <property type="term" value="P:SCF-dependent proteasomal ubiquitin-dependent protein catabolic process"/>
    <property type="evidence" value="ECO:0007669"/>
    <property type="project" value="TreeGrafter"/>
</dbReference>
<dbReference type="GO" id="GO:0019005">
    <property type="term" value="C:SCF ubiquitin ligase complex"/>
    <property type="evidence" value="ECO:0007669"/>
    <property type="project" value="TreeGrafter"/>
</dbReference>
<keyword evidence="2" id="KW-1185">Reference proteome</keyword>
<sequence length="264" mass="29684">AVDTETFMEFVHQCGHQLTILRVNNCDFMDNYCLYIIANVCLNLTELSMGNCTKVDQLGFGELKKCWALNRLDLSRTRIDFHTLQLLLQHATNLQHLNLSNCGQLDMDDVCLTLATFSRGLVSLQAWKTHGLTTRGLRALACISTIEDLDLGWALSGVITEGLGELVRGCPHLKRLYLTALRTLTDHDLSHLSGTAHNLQQLDLMGTRNITPDAVLKLLQKCPKLQLLDISFCEQIHSSFVNQWKNQFSKVSLKGGLKHQVRVI</sequence>
<comment type="caution">
    <text evidence="1">The sequence shown here is derived from an EMBL/GenBank/DDBJ whole genome shotgun (WGS) entry which is preliminary data.</text>
</comment>
<protein>
    <recommendedName>
        <fullName evidence="3">F-box/LRR-repeat protein 2</fullName>
    </recommendedName>
</protein>
<dbReference type="Proteomes" id="UP001497623">
    <property type="component" value="Unassembled WGS sequence"/>
</dbReference>
<dbReference type="PANTHER" id="PTHR13318:SF152">
    <property type="entry name" value="F-BOX_LRR-REPEAT PROTEIN 4"/>
    <property type="match status" value="1"/>
</dbReference>
<evidence type="ECO:0000313" key="1">
    <source>
        <dbReference type="EMBL" id="CAL4068388.1"/>
    </source>
</evidence>
<feature type="non-terminal residue" evidence="1">
    <location>
        <position position="1"/>
    </location>
</feature>
<dbReference type="SUPFAM" id="SSF52047">
    <property type="entry name" value="RNI-like"/>
    <property type="match status" value="1"/>
</dbReference>
<dbReference type="AlphaFoldDB" id="A0AAV2Q117"/>
<reference evidence="1 2" key="1">
    <citation type="submission" date="2024-05" db="EMBL/GenBank/DDBJ databases">
        <authorList>
            <person name="Wallberg A."/>
        </authorList>
    </citation>
    <scope>NUCLEOTIDE SEQUENCE [LARGE SCALE GENOMIC DNA]</scope>
</reference>
<dbReference type="InterPro" id="IPR032675">
    <property type="entry name" value="LRR_dom_sf"/>
</dbReference>
<organism evidence="1 2">
    <name type="scientific">Meganyctiphanes norvegica</name>
    <name type="common">Northern krill</name>
    <name type="synonym">Thysanopoda norvegica</name>
    <dbReference type="NCBI Taxonomy" id="48144"/>
    <lineage>
        <taxon>Eukaryota</taxon>
        <taxon>Metazoa</taxon>
        <taxon>Ecdysozoa</taxon>
        <taxon>Arthropoda</taxon>
        <taxon>Crustacea</taxon>
        <taxon>Multicrustacea</taxon>
        <taxon>Malacostraca</taxon>
        <taxon>Eumalacostraca</taxon>
        <taxon>Eucarida</taxon>
        <taxon>Euphausiacea</taxon>
        <taxon>Euphausiidae</taxon>
        <taxon>Meganyctiphanes</taxon>
    </lineage>
</organism>
<name>A0AAV2Q117_MEGNR</name>
<accession>A0AAV2Q117</accession>
<dbReference type="Gene3D" id="3.80.10.10">
    <property type="entry name" value="Ribonuclease Inhibitor"/>
    <property type="match status" value="2"/>
</dbReference>